<reference evidence="3 4" key="1">
    <citation type="submission" date="2020-12" db="EMBL/GenBank/DDBJ databases">
        <title>Concerted genomic and epigenomic changes stabilize Arabidopsis allopolyploids.</title>
        <authorList>
            <person name="Chen Z."/>
        </authorList>
    </citation>
    <scope>NUCLEOTIDE SEQUENCE [LARGE SCALE GENOMIC DNA]</scope>
    <source>
        <strain evidence="3">As9502</strain>
        <tissue evidence="3">Leaf</tissue>
    </source>
</reference>
<dbReference type="PANTHER" id="PTHR24414:SF127">
    <property type="entry name" value="F-BOX ASSOCIATED DOMAIN-CONTAINING PROTEIN"/>
    <property type="match status" value="1"/>
</dbReference>
<dbReference type="InterPro" id="IPR050354">
    <property type="entry name" value="F-box/kelch-repeat_ARATH"/>
</dbReference>
<gene>
    <name evidence="3" type="ORF">ISN44_As11g002110</name>
</gene>
<dbReference type="EMBL" id="JAEFBJ010000011">
    <property type="protein sequence ID" value="KAG7553910.1"/>
    <property type="molecule type" value="Genomic_DNA"/>
</dbReference>
<dbReference type="Pfam" id="PF00646">
    <property type="entry name" value="F-box"/>
    <property type="match status" value="1"/>
</dbReference>
<dbReference type="PANTHER" id="PTHR24414">
    <property type="entry name" value="F-BOX/KELCH-REPEAT PROTEIN SKIP4"/>
    <property type="match status" value="1"/>
</dbReference>
<proteinExistence type="predicted"/>
<dbReference type="AlphaFoldDB" id="A0A8T1Z4B6"/>
<dbReference type="SMART" id="SM00612">
    <property type="entry name" value="Kelch"/>
    <property type="match status" value="2"/>
</dbReference>
<comment type="caution">
    <text evidence="3">The sequence shown here is derived from an EMBL/GenBank/DDBJ whole genome shotgun (WGS) entry which is preliminary data.</text>
</comment>
<evidence type="ECO:0000256" key="1">
    <source>
        <dbReference type="SAM" id="MobiDB-lite"/>
    </source>
</evidence>
<keyword evidence="4" id="KW-1185">Reference proteome</keyword>
<organism evidence="3 4">
    <name type="scientific">Arabidopsis suecica</name>
    <name type="common">Swedish thale-cress</name>
    <name type="synonym">Cardaminopsis suecica</name>
    <dbReference type="NCBI Taxonomy" id="45249"/>
    <lineage>
        <taxon>Eukaryota</taxon>
        <taxon>Viridiplantae</taxon>
        <taxon>Streptophyta</taxon>
        <taxon>Embryophyta</taxon>
        <taxon>Tracheophyta</taxon>
        <taxon>Spermatophyta</taxon>
        <taxon>Magnoliopsida</taxon>
        <taxon>eudicotyledons</taxon>
        <taxon>Gunneridae</taxon>
        <taxon>Pentapetalae</taxon>
        <taxon>rosids</taxon>
        <taxon>malvids</taxon>
        <taxon>Brassicales</taxon>
        <taxon>Brassicaceae</taxon>
        <taxon>Camelineae</taxon>
        <taxon>Arabidopsis</taxon>
    </lineage>
</organism>
<evidence type="ECO:0000259" key="2">
    <source>
        <dbReference type="PROSITE" id="PS50181"/>
    </source>
</evidence>
<dbReference type="PROSITE" id="PS50181">
    <property type="entry name" value="FBOX"/>
    <property type="match status" value="1"/>
</dbReference>
<dbReference type="InterPro" id="IPR001810">
    <property type="entry name" value="F-box_dom"/>
</dbReference>
<accession>A0A8T1Z4B6</accession>
<dbReference type="InterPro" id="IPR057499">
    <property type="entry name" value="Kelch_FKB95"/>
</dbReference>
<feature type="compositionally biased region" description="Basic and acidic residues" evidence="1">
    <location>
        <begin position="1"/>
        <end position="10"/>
    </location>
</feature>
<dbReference type="InterPro" id="IPR006652">
    <property type="entry name" value="Kelch_1"/>
</dbReference>
<dbReference type="Proteomes" id="UP000694251">
    <property type="component" value="Chromosome 11"/>
</dbReference>
<evidence type="ECO:0000313" key="4">
    <source>
        <dbReference type="Proteomes" id="UP000694251"/>
    </source>
</evidence>
<dbReference type="CDD" id="cd22152">
    <property type="entry name" value="F-box_AtAFR-like"/>
    <property type="match status" value="1"/>
</dbReference>
<dbReference type="SMART" id="SM00256">
    <property type="entry name" value="FBOX"/>
    <property type="match status" value="1"/>
</dbReference>
<dbReference type="OrthoDB" id="5803581at2759"/>
<feature type="domain" description="F-box" evidence="2">
    <location>
        <begin position="18"/>
        <end position="64"/>
    </location>
</feature>
<protein>
    <submittedName>
        <fullName evidence="3">Kelch-type beta propeller</fullName>
    </submittedName>
</protein>
<feature type="region of interest" description="Disordered" evidence="1">
    <location>
        <begin position="1"/>
        <end position="20"/>
    </location>
</feature>
<dbReference type="Pfam" id="PF25210">
    <property type="entry name" value="Kelch_FKB95"/>
    <property type="match status" value="1"/>
</dbReference>
<evidence type="ECO:0000313" key="3">
    <source>
        <dbReference type="EMBL" id="KAG7553910.1"/>
    </source>
</evidence>
<sequence length="347" mass="40209">MKTEEMKESSEADPPPSPTSFSSLPYDIILNCLARVSRFHYPTLSLVSKEFQSLITSRELYATRSRIGKTESFLYICLNLTKNQNPKYRWFTLPPVPNNQKLLPIRLFPYHLKSSTIISTGSEIYRIGGLLWGNRNKSVSVFHCRSHQSRRLPKMRLPRASAAAHVIDGKIYVIGGYKYNDSQNQGEVYDPKTQTWEPILLTTPLDLTTQVCRKVYDMHGMNICFVEIDNLLCQISVSDGKLNWRHPRGDDIGWAIVKRLEQERFGNHLVYVEKSGGGRRVTVWWKSVVFHYRSREYETEIWCAEISFERHGLEELWGFVEWSKKVFTFNGCDSPTNFVMDSAIVTY</sequence>
<name>A0A8T1Z4B6_ARASU</name>